<evidence type="ECO:0000256" key="4">
    <source>
        <dbReference type="ARBA" id="ARBA00022692"/>
    </source>
</evidence>
<keyword evidence="6 7" id="KW-0472">Membrane</keyword>
<dbReference type="InterPro" id="IPR036259">
    <property type="entry name" value="MFS_trans_sf"/>
</dbReference>
<feature type="transmembrane region" description="Helical" evidence="7">
    <location>
        <begin position="70"/>
        <end position="90"/>
    </location>
</feature>
<reference evidence="9" key="1">
    <citation type="submission" date="2022-10" db="EMBL/GenBank/DDBJ databases">
        <title>Tapping the CABI collections for fungal endophytes: first genome assemblies for Collariella, Neodidymelliopsis, Ascochyta clinopodiicola, Didymella pomorum, Didymosphaeria variabile, Neocosmospora piperis and Neocucurbitaria cava.</title>
        <authorList>
            <person name="Hill R."/>
        </authorList>
    </citation>
    <scope>NUCLEOTIDE SEQUENCE</scope>
    <source>
        <strain evidence="9">IMI 356814</strain>
    </source>
</reference>
<evidence type="ECO:0000256" key="5">
    <source>
        <dbReference type="ARBA" id="ARBA00022989"/>
    </source>
</evidence>
<feature type="transmembrane region" description="Helical" evidence="7">
    <location>
        <begin position="160"/>
        <end position="178"/>
    </location>
</feature>
<feature type="transmembrane region" description="Helical" evidence="7">
    <location>
        <begin position="16"/>
        <end position="35"/>
    </location>
</feature>
<evidence type="ECO:0000256" key="1">
    <source>
        <dbReference type="ARBA" id="ARBA00004141"/>
    </source>
</evidence>
<feature type="transmembrane region" description="Helical" evidence="7">
    <location>
        <begin position="343"/>
        <end position="365"/>
    </location>
</feature>
<evidence type="ECO:0000256" key="3">
    <source>
        <dbReference type="ARBA" id="ARBA00022448"/>
    </source>
</evidence>
<dbReference type="GO" id="GO:0016020">
    <property type="term" value="C:membrane"/>
    <property type="evidence" value="ECO:0007669"/>
    <property type="project" value="UniProtKB-SubCell"/>
</dbReference>
<dbReference type="InterPro" id="IPR020846">
    <property type="entry name" value="MFS_dom"/>
</dbReference>
<feature type="transmembrane region" description="Helical" evidence="7">
    <location>
        <begin position="198"/>
        <end position="215"/>
    </location>
</feature>
<name>A0A9W8XXU0_9PLEO</name>
<evidence type="ECO:0000313" key="9">
    <source>
        <dbReference type="EMBL" id="KAJ4362449.1"/>
    </source>
</evidence>
<dbReference type="SUPFAM" id="SSF103473">
    <property type="entry name" value="MFS general substrate transporter"/>
    <property type="match status" value="1"/>
</dbReference>
<proteinExistence type="inferred from homology"/>
<dbReference type="InterPro" id="IPR050360">
    <property type="entry name" value="MFS_Sugar_Transporters"/>
</dbReference>
<keyword evidence="4 7" id="KW-0812">Transmembrane</keyword>
<dbReference type="FunFam" id="1.20.1250.20:FF:000090">
    <property type="entry name" value="MFS sugar transporter, putative"/>
    <property type="match status" value="1"/>
</dbReference>
<feature type="transmembrane region" description="Helical" evidence="7">
    <location>
        <begin position="316"/>
        <end position="336"/>
    </location>
</feature>
<organism evidence="9 10">
    <name type="scientific">Neocucurbitaria cava</name>
    <dbReference type="NCBI Taxonomy" id="798079"/>
    <lineage>
        <taxon>Eukaryota</taxon>
        <taxon>Fungi</taxon>
        <taxon>Dikarya</taxon>
        <taxon>Ascomycota</taxon>
        <taxon>Pezizomycotina</taxon>
        <taxon>Dothideomycetes</taxon>
        <taxon>Pleosporomycetidae</taxon>
        <taxon>Pleosporales</taxon>
        <taxon>Pleosporineae</taxon>
        <taxon>Cucurbitariaceae</taxon>
        <taxon>Neocucurbitaria</taxon>
    </lineage>
</organism>
<feature type="transmembrane region" description="Helical" evidence="7">
    <location>
        <begin position="449"/>
        <end position="469"/>
    </location>
</feature>
<evidence type="ECO:0000313" key="10">
    <source>
        <dbReference type="Proteomes" id="UP001140560"/>
    </source>
</evidence>
<dbReference type="AlphaFoldDB" id="A0A9W8XXU0"/>
<feature type="transmembrane region" description="Helical" evidence="7">
    <location>
        <begin position="102"/>
        <end position="120"/>
    </location>
</feature>
<dbReference type="Gene3D" id="1.20.1250.20">
    <property type="entry name" value="MFS general substrate transporter like domains"/>
    <property type="match status" value="1"/>
</dbReference>
<feature type="transmembrane region" description="Helical" evidence="7">
    <location>
        <begin position="292"/>
        <end position="310"/>
    </location>
</feature>
<keyword evidence="10" id="KW-1185">Reference proteome</keyword>
<dbReference type="GO" id="GO:0005351">
    <property type="term" value="F:carbohydrate:proton symporter activity"/>
    <property type="evidence" value="ECO:0007669"/>
    <property type="project" value="TreeGrafter"/>
</dbReference>
<keyword evidence="5 7" id="KW-1133">Transmembrane helix</keyword>
<evidence type="ECO:0000259" key="8">
    <source>
        <dbReference type="PROSITE" id="PS50850"/>
    </source>
</evidence>
<evidence type="ECO:0000256" key="7">
    <source>
        <dbReference type="SAM" id="Phobius"/>
    </source>
</evidence>
<comment type="subcellular location">
    <subcellularLocation>
        <location evidence="1">Membrane</location>
        <topology evidence="1">Multi-pass membrane protein</topology>
    </subcellularLocation>
</comment>
<keyword evidence="3" id="KW-0813">Transport</keyword>
<feature type="transmembrane region" description="Helical" evidence="7">
    <location>
        <begin position="420"/>
        <end position="443"/>
    </location>
</feature>
<dbReference type="InterPro" id="IPR003663">
    <property type="entry name" value="Sugar/inositol_transpt"/>
</dbReference>
<protein>
    <recommendedName>
        <fullName evidence="8">Major facilitator superfamily (MFS) profile domain-containing protein</fullName>
    </recommendedName>
</protein>
<dbReference type="Proteomes" id="UP001140560">
    <property type="component" value="Unassembled WGS sequence"/>
</dbReference>
<dbReference type="PANTHER" id="PTHR48022">
    <property type="entry name" value="PLASTIDIC GLUCOSE TRANSPORTER 4"/>
    <property type="match status" value="1"/>
</dbReference>
<accession>A0A9W8XXU0</accession>
<evidence type="ECO:0000256" key="2">
    <source>
        <dbReference type="ARBA" id="ARBA00010992"/>
    </source>
</evidence>
<dbReference type="EMBL" id="JAPEUY010000021">
    <property type="protein sequence ID" value="KAJ4362449.1"/>
    <property type="molecule type" value="Genomic_DNA"/>
</dbReference>
<dbReference type="Pfam" id="PF00083">
    <property type="entry name" value="Sugar_tr"/>
    <property type="match status" value="1"/>
</dbReference>
<feature type="domain" description="Major facilitator superfamily (MFS) profile" evidence="8">
    <location>
        <begin position="22"/>
        <end position="473"/>
    </location>
</feature>
<dbReference type="PROSITE" id="PS50850">
    <property type="entry name" value="MFS"/>
    <property type="match status" value="1"/>
</dbReference>
<dbReference type="PRINTS" id="PR00171">
    <property type="entry name" value="SUGRTRNSPORT"/>
</dbReference>
<evidence type="ECO:0000256" key="6">
    <source>
        <dbReference type="ARBA" id="ARBA00023136"/>
    </source>
</evidence>
<gene>
    <name evidence="9" type="ORF">N0V83_010542</name>
</gene>
<feature type="transmembrane region" description="Helical" evidence="7">
    <location>
        <begin position="132"/>
        <end position="148"/>
    </location>
</feature>
<dbReference type="PANTHER" id="PTHR48022:SF78">
    <property type="entry name" value="MONOSACCHARIDE TRANSPORTER, PUTATIVE (AFU_ORTHOLOGUE AFUA_2G02110)-RELATED"/>
    <property type="match status" value="1"/>
</dbReference>
<comment type="caution">
    <text evidence="9">The sequence shown here is derived from an EMBL/GenBank/DDBJ whole genome shotgun (WGS) entry which is preliminary data.</text>
</comment>
<dbReference type="InterPro" id="IPR005828">
    <property type="entry name" value="MFS_sugar_transport-like"/>
</dbReference>
<comment type="similarity">
    <text evidence="2">Belongs to the major facilitator superfamily. Sugar transporter (TC 2.A.1.1) family.</text>
</comment>
<feature type="transmembrane region" description="Helical" evidence="7">
    <location>
        <begin position="385"/>
        <end position="408"/>
    </location>
</feature>
<sequence>MDKIHRLNVVHRLEKRALLIAINCIAGLSILFFGYDQGMMGGVNTAYEYYTRMGFGHKGPDGGVVVDNTLLQGGIVSVYYLGTLVGCLIGGSIGDRFGRIKTIFTGAAVAVVGATLQTSAMNREWMICARLVNGWGTGILNAIIPVWATETAEHTSRGQFVAIEFTLNIFGVVLAYWIEYGCSFYGDGTSSFIWRFPIAFQIPMLFGLMAGVMFFPESPRWLVKMGRKDEARYILGRLRGDSGEEKANAEAEFQDIVASCELERSNFRRQTYLHMLFGVGSGKLHTARRVQLVIWLQIMQEWVGIAAGLSPAKRQWISGLNNIFYMFSTLICVFTLDKIGRRWTCYWGSVGQGIAMALAGAFSYLGQQATKDGDMHKASSYGNAAVAMVFIFTFVFGATWLTVPWLYPAEIFPLEIRAKGNAWGVVGWSIGNGWLTLLCPVMFKQLGEKTLYIFAACNAITIPMVWALYPETKNRTLEEIDLLFASDSIWNWEAEKNFARLQEDVGQVQGRRRSLVGGIKSHVESIKHDV</sequence>
<dbReference type="OrthoDB" id="2544694at2759"/>